<gene>
    <name evidence="1" type="ORF">CAP_8590</name>
</gene>
<organism evidence="1 2">
    <name type="scientific">Chondromyces apiculatus DSM 436</name>
    <dbReference type="NCBI Taxonomy" id="1192034"/>
    <lineage>
        <taxon>Bacteria</taxon>
        <taxon>Pseudomonadati</taxon>
        <taxon>Myxococcota</taxon>
        <taxon>Polyangia</taxon>
        <taxon>Polyangiales</taxon>
        <taxon>Polyangiaceae</taxon>
        <taxon>Chondromyces</taxon>
    </lineage>
</organism>
<sequence length="180" mass="19876">MAPRHGAVIDAHVTVSATPQRQAPRRWQRVNREFCAHSHDELELTGARGLPLNHGRKLSKASRAYQKDSRCWPGYPRFAHLVSQGRWQRGQVRPAAAGWRQVHPWTPLRPPGATPAVQMAATIAGETQRCCMTGGPAKPPASLDSGEVAHRLGRCESSGSRRDVPRVVPCCYPLHCSRRA</sequence>
<name>A0A017SWN5_9BACT</name>
<accession>A0A017SWN5</accession>
<protein>
    <submittedName>
        <fullName evidence="1">Uncharacterized protein</fullName>
    </submittedName>
</protein>
<dbReference type="STRING" id="1192034.CAP_8590"/>
<evidence type="ECO:0000313" key="1">
    <source>
        <dbReference type="EMBL" id="EYF01167.1"/>
    </source>
</evidence>
<evidence type="ECO:0000313" key="2">
    <source>
        <dbReference type="Proteomes" id="UP000019678"/>
    </source>
</evidence>
<dbReference type="AlphaFoldDB" id="A0A017SWN5"/>
<keyword evidence="2" id="KW-1185">Reference proteome</keyword>
<comment type="caution">
    <text evidence="1">The sequence shown here is derived from an EMBL/GenBank/DDBJ whole genome shotgun (WGS) entry which is preliminary data.</text>
</comment>
<dbReference type="EMBL" id="ASRX01000087">
    <property type="protein sequence ID" value="EYF01167.1"/>
    <property type="molecule type" value="Genomic_DNA"/>
</dbReference>
<dbReference type="Proteomes" id="UP000019678">
    <property type="component" value="Unassembled WGS sequence"/>
</dbReference>
<proteinExistence type="predicted"/>
<reference evidence="1 2" key="1">
    <citation type="submission" date="2013-05" db="EMBL/GenBank/DDBJ databases">
        <title>Genome assembly of Chondromyces apiculatus DSM 436.</title>
        <authorList>
            <person name="Sharma G."/>
            <person name="Khatri I."/>
            <person name="Kaur C."/>
            <person name="Mayilraj S."/>
            <person name="Subramanian S."/>
        </authorList>
    </citation>
    <scope>NUCLEOTIDE SEQUENCE [LARGE SCALE GENOMIC DNA]</scope>
    <source>
        <strain evidence="1 2">DSM 436</strain>
    </source>
</reference>